<name>A0A9D3YYL6_DREPO</name>
<dbReference type="AlphaFoldDB" id="A0A9D3YYL6"/>
<reference evidence="1" key="1">
    <citation type="journal article" date="2019" name="bioRxiv">
        <title>The Genome of the Zebra Mussel, Dreissena polymorpha: A Resource for Invasive Species Research.</title>
        <authorList>
            <person name="McCartney M.A."/>
            <person name="Auch B."/>
            <person name="Kono T."/>
            <person name="Mallez S."/>
            <person name="Zhang Y."/>
            <person name="Obille A."/>
            <person name="Becker A."/>
            <person name="Abrahante J.E."/>
            <person name="Garbe J."/>
            <person name="Badalamenti J.P."/>
            <person name="Herman A."/>
            <person name="Mangelson H."/>
            <person name="Liachko I."/>
            <person name="Sullivan S."/>
            <person name="Sone E.D."/>
            <person name="Koren S."/>
            <person name="Silverstein K.A.T."/>
            <person name="Beckman K.B."/>
            <person name="Gohl D.M."/>
        </authorList>
    </citation>
    <scope>NUCLEOTIDE SEQUENCE</scope>
    <source>
        <strain evidence="1">Duluth1</strain>
        <tissue evidence="1">Whole animal</tissue>
    </source>
</reference>
<dbReference type="EMBL" id="JAIWYP010000014">
    <property type="protein sequence ID" value="KAH3708384.1"/>
    <property type="molecule type" value="Genomic_DNA"/>
</dbReference>
<comment type="caution">
    <text evidence="1">The sequence shown here is derived from an EMBL/GenBank/DDBJ whole genome shotgun (WGS) entry which is preliminary data.</text>
</comment>
<gene>
    <name evidence="1" type="ORF">DPMN_067833</name>
</gene>
<evidence type="ECO:0000313" key="1">
    <source>
        <dbReference type="EMBL" id="KAH3708384.1"/>
    </source>
</evidence>
<accession>A0A9D3YYL6</accession>
<sequence>MSDLPMGRGFSVDTNFHGGMTFNFRSSEMDLSQKNVFNHQEKSQNDDHWRMIRLIFMINHATSVSV</sequence>
<evidence type="ECO:0000313" key="2">
    <source>
        <dbReference type="Proteomes" id="UP000828390"/>
    </source>
</evidence>
<protein>
    <submittedName>
        <fullName evidence="1">Uncharacterized protein</fullName>
    </submittedName>
</protein>
<keyword evidence="2" id="KW-1185">Reference proteome</keyword>
<dbReference type="Proteomes" id="UP000828390">
    <property type="component" value="Unassembled WGS sequence"/>
</dbReference>
<reference evidence="1" key="2">
    <citation type="submission" date="2020-11" db="EMBL/GenBank/DDBJ databases">
        <authorList>
            <person name="McCartney M.A."/>
            <person name="Auch B."/>
            <person name="Kono T."/>
            <person name="Mallez S."/>
            <person name="Becker A."/>
            <person name="Gohl D.M."/>
            <person name="Silverstein K.A.T."/>
            <person name="Koren S."/>
            <person name="Bechman K.B."/>
            <person name="Herman A."/>
            <person name="Abrahante J.E."/>
            <person name="Garbe J."/>
        </authorList>
    </citation>
    <scope>NUCLEOTIDE SEQUENCE</scope>
    <source>
        <strain evidence="1">Duluth1</strain>
        <tissue evidence="1">Whole animal</tissue>
    </source>
</reference>
<proteinExistence type="predicted"/>
<organism evidence="1 2">
    <name type="scientific">Dreissena polymorpha</name>
    <name type="common">Zebra mussel</name>
    <name type="synonym">Mytilus polymorpha</name>
    <dbReference type="NCBI Taxonomy" id="45954"/>
    <lineage>
        <taxon>Eukaryota</taxon>
        <taxon>Metazoa</taxon>
        <taxon>Spiralia</taxon>
        <taxon>Lophotrochozoa</taxon>
        <taxon>Mollusca</taxon>
        <taxon>Bivalvia</taxon>
        <taxon>Autobranchia</taxon>
        <taxon>Heteroconchia</taxon>
        <taxon>Euheterodonta</taxon>
        <taxon>Imparidentia</taxon>
        <taxon>Neoheterodontei</taxon>
        <taxon>Myida</taxon>
        <taxon>Dreissenoidea</taxon>
        <taxon>Dreissenidae</taxon>
        <taxon>Dreissena</taxon>
    </lineage>
</organism>